<keyword evidence="2" id="KW-1185">Reference proteome</keyword>
<proteinExistence type="predicted"/>
<evidence type="ECO:0000313" key="1">
    <source>
        <dbReference type="EMBL" id="EEA85406.1"/>
    </source>
</evidence>
<dbReference type="EMBL" id="ABWP01000043">
    <property type="protein sequence ID" value="EEA85406.1"/>
    <property type="molecule type" value="Genomic_DNA"/>
</dbReference>
<reference evidence="1 2" key="1">
    <citation type="submission" date="2008-09" db="EMBL/GenBank/DDBJ databases">
        <authorList>
            <person name="Fulton L."/>
            <person name="Clifton S."/>
            <person name="Fulton B."/>
            <person name="Xu J."/>
            <person name="Minx P."/>
            <person name="Pepin K.H."/>
            <person name="Johnson M."/>
            <person name="Thiruvilangam P."/>
            <person name="Bhonagiri V."/>
            <person name="Nash W.E."/>
            <person name="Mardis E.R."/>
            <person name="Wilson R.K."/>
        </authorList>
    </citation>
    <scope>NUCLEOTIDE SEQUENCE [LARGE SCALE GENOMIC DNA]</scope>
    <source>
        <strain evidence="1 2">DSM 13275</strain>
    </source>
</reference>
<accession>B6FYJ4</accession>
<dbReference type="Proteomes" id="UP000003178">
    <property type="component" value="Unassembled WGS sequence"/>
</dbReference>
<dbReference type="NCBIfam" id="NF047358">
    <property type="entry name" value="TenpIN"/>
    <property type="match status" value="1"/>
</dbReference>
<dbReference type="CDD" id="cd17493">
    <property type="entry name" value="toxin_TenpN"/>
    <property type="match status" value="1"/>
</dbReference>
<name>B6FYJ4_PEPHT</name>
<dbReference type="eggNOG" id="ENOG50334MX">
    <property type="taxonomic scope" value="Bacteria"/>
</dbReference>
<organism evidence="1 2">
    <name type="scientific">Peptacetobacter hiranonis (strain DSM 13275 / JCM 10541 / KCTC 15199 / TO-931)</name>
    <name type="common">Clostridium hiranonis</name>
    <dbReference type="NCBI Taxonomy" id="500633"/>
    <lineage>
        <taxon>Bacteria</taxon>
        <taxon>Bacillati</taxon>
        <taxon>Bacillota</taxon>
        <taxon>Clostridia</taxon>
        <taxon>Peptostreptococcales</taxon>
        <taxon>Peptostreptococcaceae</taxon>
        <taxon>Peptacetobacter</taxon>
    </lineage>
</organism>
<evidence type="ECO:0000313" key="2">
    <source>
        <dbReference type="Proteomes" id="UP000003178"/>
    </source>
</evidence>
<reference evidence="1 2" key="2">
    <citation type="submission" date="2008-10" db="EMBL/GenBank/DDBJ databases">
        <title>Draft genome sequence of Clostridium hiranonis (DSM 13275).</title>
        <authorList>
            <person name="Sudarsanam P."/>
            <person name="Ley R."/>
            <person name="Guruge J."/>
            <person name="Turnbaugh P.J."/>
            <person name="Mahowald M."/>
            <person name="Liep D."/>
            <person name="Gordon J."/>
        </authorList>
    </citation>
    <scope>NUCLEOTIDE SEQUENCE [LARGE SCALE GENOMIC DNA]</scope>
    <source>
        <strain evidence="1 2">DSM 13275</strain>
    </source>
</reference>
<dbReference type="HOGENOM" id="CLU_104070_2_1_9"/>
<comment type="caution">
    <text evidence="1">The sequence shown here is derived from an EMBL/GenBank/DDBJ whole genome shotgun (WGS) entry which is preliminary data.</text>
</comment>
<gene>
    <name evidence="1" type="ORF">CLOHIR_00946</name>
</gene>
<dbReference type="InterPro" id="IPR049929">
    <property type="entry name" value="TenpN-like"/>
</dbReference>
<sequence length="182" mass="21527">MTQANKGANILAPFILQKYIGRMHMSKTVFDYEIRKLNDSFFEKYNKKEYPEIEVKKGRPYNFILFEIRYNCFVAAPFRTNIKHENSFKFEGCKRNKFGTSGIDYSKILIIEDSNYIGEVSKIDYDENSILVKNIVTIATEINDYIDDYKNHISGIKKMGKNKFRNKYKFSTLKYFHKELGI</sequence>
<dbReference type="AlphaFoldDB" id="B6FYJ4"/>
<protein>
    <submittedName>
        <fullName evidence="1">Uncharacterized protein</fullName>
    </submittedName>
</protein>